<dbReference type="SUPFAM" id="SSF75304">
    <property type="entry name" value="Amidase signature (AS) enzymes"/>
    <property type="match status" value="1"/>
</dbReference>
<dbReference type="InterPro" id="IPR020556">
    <property type="entry name" value="Amidase_CS"/>
</dbReference>
<comment type="subcellular location">
    <subcellularLocation>
        <location evidence="7">Mitochondrion</location>
    </subcellularLocation>
</comment>
<dbReference type="EC" id="6.3.5.7" evidence="7"/>
<dbReference type="GO" id="GO:0005524">
    <property type="term" value="F:ATP binding"/>
    <property type="evidence" value="ECO:0007669"/>
    <property type="project" value="UniProtKB-KW"/>
</dbReference>
<dbReference type="HAMAP" id="MF_00120">
    <property type="entry name" value="GatA"/>
    <property type="match status" value="1"/>
</dbReference>
<evidence type="ECO:0000256" key="4">
    <source>
        <dbReference type="ARBA" id="ARBA00022840"/>
    </source>
</evidence>
<accession>A0A0R3S9N8</accession>
<dbReference type="STRING" id="6216.A0A0R3S9N8"/>
<dbReference type="Proteomes" id="UP000274504">
    <property type="component" value="Unassembled WGS sequence"/>
</dbReference>
<gene>
    <name evidence="9" type="ORF">HDID_LOCUS980</name>
</gene>
<name>A0A0R3S9N8_HYMDI</name>
<feature type="active site" description="Acyl-ester intermediate" evidence="7">
    <location>
        <position position="183"/>
    </location>
</feature>
<feature type="domain" description="Amidase" evidence="8">
    <location>
        <begin position="67"/>
        <end position="484"/>
    </location>
</feature>
<reference evidence="11" key="1">
    <citation type="submission" date="2017-02" db="UniProtKB">
        <authorList>
            <consortium name="WormBaseParasite"/>
        </authorList>
    </citation>
    <scope>IDENTIFICATION</scope>
</reference>
<evidence type="ECO:0000313" key="10">
    <source>
        <dbReference type="Proteomes" id="UP000274504"/>
    </source>
</evidence>
<evidence type="ECO:0000256" key="6">
    <source>
        <dbReference type="ARBA" id="ARBA00047407"/>
    </source>
</evidence>
<comment type="function">
    <text evidence="7">Allows the formation of correctly charged Gln-tRNA(Gln) through the transamidation of misacylated Glu-tRNA(Gln) in the mitochondria. The reaction takes place in the presence of glutamine and ATP through an activated gamma-phospho-Glu-tRNA(Gln).</text>
</comment>
<dbReference type="InterPro" id="IPR023631">
    <property type="entry name" value="Amidase_dom"/>
</dbReference>
<keyword evidence="2 7" id="KW-0436">Ligase</keyword>
<protein>
    <recommendedName>
        <fullName evidence="7">Glutamyl-tRNA(Gln) amidotransferase subunit A, mitochondrial</fullName>
        <shortName evidence="7">Glu-AdT subunit A</shortName>
        <ecNumber evidence="7">6.3.5.7</ecNumber>
    </recommendedName>
</protein>
<dbReference type="PANTHER" id="PTHR11895">
    <property type="entry name" value="TRANSAMIDASE"/>
    <property type="match status" value="1"/>
</dbReference>
<evidence type="ECO:0000313" key="9">
    <source>
        <dbReference type="EMBL" id="VDL18441.1"/>
    </source>
</evidence>
<evidence type="ECO:0000313" key="11">
    <source>
        <dbReference type="WBParaSite" id="HDID_0000097901-mRNA-1"/>
    </source>
</evidence>
<dbReference type="GO" id="GO:0030956">
    <property type="term" value="C:glutamyl-tRNA(Gln) amidotransferase complex"/>
    <property type="evidence" value="ECO:0007669"/>
    <property type="project" value="UniProtKB-UniRule"/>
</dbReference>
<dbReference type="EMBL" id="UYSG01000154">
    <property type="protein sequence ID" value="VDL18441.1"/>
    <property type="molecule type" value="Genomic_DNA"/>
</dbReference>
<dbReference type="Gene3D" id="3.90.1300.10">
    <property type="entry name" value="Amidase signature (AS) domain"/>
    <property type="match status" value="1"/>
</dbReference>
<dbReference type="GO" id="GO:0032543">
    <property type="term" value="P:mitochondrial translation"/>
    <property type="evidence" value="ECO:0007669"/>
    <property type="project" value="UniProtKB-UniRule"/>
</dbReference>
<evidence type="ECO:0000256" key="5">
    <source>
        <dbReference type="ARBA" id="ARBA00022917"/>
    </source>
</evidence>
<keyword evidence="5 7" id="KW-0648">Protein biosynthesis</keyword>
<comment type="similarity">
    <text evidence="1 7">Belongs to the amidase family. GatA subfamily.</text>
</comment>
<dbReference type="PANTHER" id="PTHR11895:SF7">
    <property type="entry name" value="GLUTAMYL-TRNA(GLN) AMIDOTRANSFERASE SUBUNIT A, MITOCHONDRIAL"/>
    <property type="match status" value="1"/>
</dbReference>
<keyword evidence="4 7" id="KW-0067">ATP-binding</keyword>
<dbReference type="WBParaSite" id="HDID_0000097901-mRNA-1">
    <property type="protein sequence ID" value="HDID_0000097901-mRNA-1"/>
    <property type="gene ID" value="HDID_0000097901"/>
</dbReference>
<evidence type="ECO:0000256" key="2">
    <source>
        <dbReference type="ARBA" id="ARBA00022598"/>
    </source>
</evidence>
<evidence type="ECO:0000256" key="3">
    <source>
        <dbReference type="ARBA" id="ARBA00022741"/>
    </source>
</evidence>
<dbReference type="Pfam" id="PF01425">
    <property type="entry name" value="Amidase"/>
    <property type="match status" value="1"/>
</dbReference>
<feature type="active site" description="Charge relay system" evidence="7">
    <location>
        <position position="159"/>
    </location>
</feature>
<dbReference type="GO" id="GO:0050567">
    <property type="term" value="F:glutaminyl-tRNA synthase (glutamine-hydrolyzing) activity"/>
    <property type="evidence" value="ECO:0007669"/>
    <property type="project" value="UniProtKB-UniRule"/>
</dbReference>
<evidence type="ECO:0000256" key="7">
    <source>
        <dbReference type="HAMAP-Rule" id="MF_03150"/>
    </source>
</evidence>
<dbReference type="InterPro" id="IPR000120">
    <property type="entry name" value="Amidase"/>
</dbReference>
<comment type="catalytic activity">
    <reaction evidence="6 7">
        <text>L-glutamyl-tRNA(Gln) + L-glutamine + ATP + H2O = L-glutaminyl-tRNA(Gln) + L-glutamate + ADP + phosphate + H(+)</text>
        <dbReference type="Rhea" id="RHEA:17521"/>
        <dbReference type="Rhea" id="RHEA-COMP:9681"/>
        <dbReference type="Rhea" id="RHEA-COMP:9684"/>
        <dbReference type="ChEBI" id="CHEBI:15377"/>
        <dbReference type="ChEBI" id="CHEBI:15378"/>
        <dbReference type="ChEBI" id="CHEBI:29985"/>
        <dbReference type="ChEBI" id="CHEBI:30616"/>
        <dbReference type="ChEBI" id="CHEBI:43474"/>
        <dbReference type="ChEBI" id="CHEBI:58359"/>
        <dbReference type="ChEBI" id="CHEBI:78520"/>
        <dbReference type="ChEBI" id="CHEBI:78521"/>
        <dbReference type="ChEBI" id="CHEBI:456216"/>
        <dbReference type="EC" id="6.3.5.7"/>
    </reaction>
</comment>
<dbReference type="InterPro" id="IPR004412">
    <property type="entry name" value="GatA"/>
</dbReference>
<proteinExistence type="inferred from homology"/>
<dbReference type="AlphaFoldDB" id="A0A0R3S9N8"/>
<sequence length="510" mass="55204">MKVGSIERLRWAISSGKLEPFRLYRFLQNRIKIDCSASAENLFSSGLNLPATNSVICRIIDPPQNLTPGPLSGIPFLAKDNFCLKGLIPTTCASKSLHNFSPPYNASVIQALLDAGGICMGKTNMDEFAMGSGSTENPLSGPVVNPWSPKWDPRIAGGSSGGSAAAIAAGLAPFALASDTGGSVRNPASLCGVVGFKPTYGLVSRQGMIPLANVFDCPSIMATRVADVAKVLSVWLQTGSAARKLDATLAKIQKRSPSKCPRIGIPMEYYAPGMAVEVERVWDEVARWLADDFKLNVKCVSLPHTPVATAVYSVLCAVEVASNMARYDGLRYGLRVEPSDGLQKSLAKLNLETSDGLMAASRQMGFGDEVKNRILAGNFFLLRGQKHRHLDSARRLWRCVKDDYTKVFTEVDFLLAPVNLHPAPNLEEYQKLDSRSRIAREDPCTVGVNLAGLPAIAIPIKLSAEYRLPIGIQLIGPPWSEKELINLAGEIEERADFPLLVDIPSLLDIE</sequence>
<feature type="active site" description="Charge relay system" evidence="7">
    <location>
        <position position="79"/>
    </location>
</feature>
<organism evidence="11">
    <name type="scientific">Hymenolepis diminuta</name>
    <name type="common">Rat tapeworm</name>
    <dbReference type="NCBI Taxonomy" id="6216"/>
    <lineage>
        <taxon>Eukaryota</taxon>
        <taxon>Metazoa</taxon>
        <taxon>Spiralia</taxon>
        <taxon>Lophotrochozoa</taxon>
        <taxon>Platyhelminthes</taxon>
        <taxon>Cestoda</taxon>
        <taxon>Eucestoda</taxon>
        <taxon>Cyclophyllidea</taxon>
        <taxon>Hymenolepididae</taxon>
        <taxon>Hymenolepis</taxon>
    </lineage>
</organism>
<dbReference type="GO" id="GO:0005739">
    <property type="term" value="C:mitochondrion"/>
    <property type="evidence" value="ECO:0007669"/>
    <property type="project" value="UniProtKB-SubCell"/>
</dbReference>
<dbReference type="GO" id="GO:0070681">
    <property type="term" value="P:glutaminyl-tRNAGln biosynthesis via transamidation"/>
    <property type="evidence" value="ECO:0007669"/>
    <property type="project" value="UniProtKB-UniRule"/>
</dbReference>
<evidence type="ECO:0000259" key="8">
    <source>
        <dbReference type="Pfam" id="PF01425"/>
    </source>
</evidence>
<reference evidence="9 10" key="2">
    <citation type="submission" date="2018-11" db="EMBL/GenBank/DDBJ databases">
        <authorList>
            <consortium name="Pathogen Informatics"/>
        </authorList>
    </citation>
    <scope>NUCLEOTIDE SEQUENCE [LARGE SCALE GENOMIC DNA]</scope>
</reference>
<evidence type="ECO:0000256" key="1">
    <source>
        <dbReference type="ARBA" id="ARBA00008069"/>
    </source>
</evidence>
<dbReference type="OrthoDB" id="421993at2759"/>
<keyword evidence="7" id="KW-0496">Mitochondrion</keyword>
<comment type="subunit">
    <text evidence="7">Subunit of the heterotrimeric GatCAB amidotransferase (AdT) complex, composed of A, B and C subunits.</text>
</comment>
<dbReference type="PROSITE" id="PS00571">
    <property type="entry name" value="AMIDASES"/>
    <property type="match status" value="1"/>
</dbReference>
<dbReference type="InterPro" id="IPR036928">
    <property type="entry name" value="AS_sf"/>
</dbReference>
<keyword evidence="3 7" id="KW-0547">Nucleotide-binding</keyword>